<keyword evidence="2 4" id="KW-0238">DNA-binding</keyword>
<protein>
    <submittedName>
        <fullName evidence="7">Site-specific integrase</fullName>
    </submittedName>
</protein>
<dbReference type="SUPFAM" id="SSF56349">
    <property type="entry name" value="DNA breaking-rejoining enzymes"/>
    <property type="match status" value="1"/>
</dbReference>
<dbReference type="PROSITE" id="PS51900">
    <property type="entry name" value="CB"/>
    <property type="match status" value="1"/>
</dbReference>
<dbReference type="InterPro" id="IPR050090">
    <property type="entry name" value="Tyrosine_recombinase_XerCD"/>
</dbReference>
<evidence type="ECO:0000259" key="6">
    <source>
        <dbReference type="PROSITE" id="PS51900"/>
    </source>
</evidence>
<keyword evidence="3" id="KW-0233">DNA recombination</keyword>
<feature type="domain" description="Core-binding (CB)" evidence="6">
    <location>
        <begin position="101"/>
        <end position="190"/>
    </location>
</feature>
<dbReference type="Pfam" id="PF00589">
    <property type="entry name" value="Phage_integrase"/>
    <property type="match status" value="1"/>
</dbReference>
<dbReference type="PANTHER" id="PTHR30349">
    <property type="entry name" value="PHAGE INTEGRASE-RELATED"/>
    <property type="match status" value="1"/>
</dbReference>
<organism evidence="7 8">
    <name type="scientific">Hymenobacter lapidiphilus</name>
    <dbReference type="NCBI Taxonomy" id="2608003"/>
    <lineage>
        <taxon>Bacteria</taxon>
        <taxon>Pseudomonadati</taxon>
        <taxon>Bacteroidota</taxon>
        <taxon>Cytophagia</taxon>
        <taxon>Cytophagales</taxon>
        <taxon>Hymenobacteraceae</taxon>
        <taxon>Hymenobacter</taxon>
    </lineage>
</organism>
<feature type="domain" description="Tyr recombinase" evidence="5">
    <location>
        <begin position="211"/>
        <end position="401"/>
    </location>
</feature>
<dbReference type="Proteomes" id="UP000565521">
    <property type="component" value="Unassembled WGS sequence"/>
</dbReference>
<dbReference type="AlphaFoldDB" id="A0A7Y7PQW7"/>
<evidence type="ECO:0000313" key="8">
    <source>
        <dbReference type="Proteomes" id="UP000565521"/>
    </source>
</evidence>
<comment type="caution">
    <text evidence="7">The sequence shown here is derived from an EMBL/GenBank/DDBJ whole genome shotgun (WGS) entry which is preliminary data.</text>
</comment>
<dbReference type="CDD" id="cd01185">
    <property type="entry name" value="INTN1_C_like"/>
    <property type="match status" value="1"/>
</dbReference>
<evidence type="ECO:0000256" key="4">
    <source>
        <dbReference type="PROSITE-ProRule" id="PRU01248"/>
    </source>
</evidence>
<evidence type="ECO:0000256" key="2">
    <source>
        <dbReference type="ARBA" id="ARBA00023125"/>
    </source>
</evidence>
<keyword evidence="1" id="KW-0229">DNA integration</keyword>
<dbReference type="PROSITE" id="PS51898">
    <property type="entry name" value="TYR_RECOMBINASE"/>
    <property type="match status" value="1"/>
</dbReference>
<dbReference type="EMBL" id="JABKAU010000028">
    <property type="protein sequence ID" value="NVO32409.1"/>
    <property type="molecule type" value="Genomic_DNA"/>
</dbReference>
<proteinExistence type="predicted"/>
<evidence type="ECO:0000256" key="3">
    <source>
        <dbReference type="ARBA" id="ARBA00023172"/>
    </source>
</evidence>
<dbReference type="RefSeq" id="WP_176909276.1">
    <property type="nucleotide sequence ID" value="NZ_JABKAU010000028.1"/>
</dbReference>
<dbReference type="InterPro" id="IPR013762">
    <property type="entry name" value="Integrase-like_cat_sf"/>
</dbReference>
<dbReference type="GO" id="GO:0003677">
    <property type="term" value="F:DNA binding"/>
    <property type="evidence" value="ECO:0007669"/>
    <property type="project" value="UniProtKB-UniRule"/>
</dbReference>
<reference evidence="7 8" key="1">
    <citation type="submission" date="2020-05" db="EMBL/GenBank/DDBJ databases">
        <title>Hymenobacter terrestris sp. nov. and Hymenobacter lapidiphilus sp. nov., isolated from regoliths in Antarctica.</title>
        <authorList>
            <person name="Sedlacek I."/>
            <person name="Pantucek R."/>
            <person name="Zeman M."/>
            <person name="Holochova P."/>
            <person name="Kralova S."/>
            <person name="Stankova E."/>
            <person name="Sedo O."/>
            <person name="Micenkova L."/>
            <person name="Svec P."/>
            <person name="Gupta V."/>
            <person name="Sood U."/>
            <person name="Korpole U.S."/>
            <person name="Lal R."/>
        </authorList>
    </citation>
    <scope>NUCLEOTIDE SEQUENCE [LARGE SCALE GENOMIC DNA]</scope>
    <source>
        <strain evidence="7 8">P5342</strain>
    </source>
</reference>
<evidence type="ECO:0000256" key="1">
    <source>
        <dbReference type="ARBA" id="ARBA00022908"/>
    </source>
</evidence>
<gene>
    <name evidence="7" type="ORF">HW554_14430</name>
</gene>
<sequence length="428" mass="47399">MKIHYERRADRPDSDGCCAIHIRLVFEGQRLRVATGERCKAADWNVKSGGFRKSFTDLDNAVIRLQKLRNRIETTYSNLRTKHGAVTAAQLKSALVVAAAGPVPGLVELFGEYVMAMPGLGFAANTVRAYGSVRNALAEWLGGREGMQLADFDMVAYEDLLGWLRTVRGLADNSVAGFVKRLKPFLLWARETRGLTLALDPSKLKVEWEQVEKVWLSADELAAVAVAVLPAGLTRVRDAFAFCCYTGLRYSDLHDLHAGNLQDWNGSKVLRLTQTKTRTGVSIYLTPPALALLARYESTRVRLLPVMTNQVMNRALKRICRLAGVTSSVEVVEKVAGRILKQAVPKWELVTMHTARHTFATQSLMRGMPVEVLQKVLGHANIKTTLIYAKVVEDFQHHTMKRIWEGEGATDNAGTLDSQICAVEPTAA</sequence>
<dbReference type="InterPro" id="IPR002104">
    <property type="entry name" value="Integrase_catalytic"/>
</dbReference>
<dbReference type="Pfam" id="PF17293">
    <property type="entry name" value="Arm-DNA-bind_5"/>
    <property type="match status" value="1"/>
</dbReference>
<dbReference type="Gene3D" id="1.10.443.10">
    <property type="entry name" value="Intergrase catalytic core"/>
    <property type="match status" value="1"/>
</dbReference>
<dbReference type="InterPro" id="IPR035386">
    <property type="entry name" value="Arm-DNA-bind_5"/>
</dbReference>
<name>A0A7Y7PQW7_9BACT</name>
<evidence type="ECO:0000259" key="5">
    <source>
        <dbReference type="PROSITE" id="PS51898"/>
    </source>
</evidence>
<evidence type="ECO:0000313" key="7">
    <source>
        <dbReference type="EMBL" id="NVO32409.1"/>
    </source>
</evidence>
<keyword evidence="8" id="KW-1185">Reference proteome</keyword>
<dbReference type="InterPro" id="IPR011010">
    <property type="entry name" value="DNA_brk_join_enz"/>
</dbReference>
<dbReference type="InterPro" id="IPR044068">
    <property type="entry name" value="CB"/>
</dbReference>
<accession>A0A7Y7PQW7</accession>
<dbReference type="GO" id="GO:0015074">
    <property type="term" value="P:DNA integration"/>
    <property type="evidence" value="ECO:0007669"/>
    <property type="project" value="UniProtKB-KW"/>
</dbReference>
<dbReference type="GO" id="GO:0006310">
    <property type="term" value="P:DNA recombination"/>
    <property type="evidence" value="ECO:0007669"/>
    <property type="project" value="UniProtKB-KW"/>
</dbReference>
<dbReference type="PANTHER" id="PTHR30349:SF64">
    <property type="entry name" value="PROPHAGE INTEGRASE INTD-RELATED"/>
    <property type="match status" value="1"/>
</dbReference>